<evidence type="ECO:0000256" key="1">
    <source>
        <dbReference type="SAM" id="Phobius"/>
    </source>
</evidence>
<evidence type="ECO:0000313" key="3">
    <source>
        <dbReference type="Proteomes" id="UP000596276"/>
    </source>
</evidence>
<keyword evidence="1" id="KW-0812">Transmembrane</keyword>
<dbReference type="VEuPathDB" id="FungiDB:F9C07_1507981"/>
<organism evidence="2 3">
    <name type="scientific">Aspergillus flavus (strain ATCC 200026 / FGSC A1120 / IAM 13836 / NRRL 3357 / JCM 12722 / SRRC 167)</name>
    <dbReference type="NCBI Taxonomy" id="332952"/>
    <lineage>
        <taxon>Eukaryota</taxon>
        <taxon>Fungi</taxon>
        <taxon>Dikarya</taxon>
        <taxon>Ascomycota</taxon>
        <taxon>Pezizomycotina</taxon>
        <taxon>Eurotiomycetes</taxon>
        <taxon>Eurotiomycetidae</taxon>
        <taxon>Eurotiales</taxon>
        <taxon>Aspergillaceae</taxon>
        <taxon>Aspergillus</taxon>
        <taxon>Aspergillus subgen. Circumdati</taxon>
    </lineage>
</organism>
<dbReference type="AlphaFoldDB" id="A0A7U2QZC1"/>
<feature type="transmembrane region" description="Helical" evidence="1">
    <location>
        <begin position="6"/>
        <end position="26"/>
    </location>
</feature>
<feature type="transmembrane region" description="Helical" evidence="1">
    <location>
        <begin position="92"/>
        <end position="113"/>
    </location>
</feature>
<reference evidence="3" key="1">
    <citation type="journal article" date="2021" name="G3 (Bethesda)">
        <title>Chromosome assembled and annotated genome sequence of Aspergillus flavus NRRL 3357.</title>
        <authorList>
            <person name="Skerker J.M."/>
            <person name="Pianalto K.M."/>
            <person name="Mondo S.J."/>
            <person name="Yang K."/>
            <person name="Arkin A.P."/>
            <person name="Keller N.P."/>
            <person name="Grigoriev I.V."/>
            <person name="Louise Glass N.L."/>
        </authorList>
    </citation>
    <scope>NUCLEOTIDE SEQUENCE [LARGE SCALE GENOMIC DNA]</scope>
    <source>
        <strain evidence="3">ATCC 200026 / FGSC A1120 / IAM 13836 / NRRL 3357 / JCM 12722 / SRRC 167</strain>
    </source>
</reference>
<sequence>MIILLYTIIARLCVTFELIVGEIFLIRCPSGMGKKFFLILSISKQKNQPKARWPSGLRRWSKVPVSKGAWVQIPLSSTSFLLFISFTTVLYLFRACLYCFLFSLPFYSPFFVYRSKSFRPSAVKARILPASAGAITYY</sequence>
<gene>
    <name evidence="2" type="ORF">F9C07_1507981</name>
</gene>
<evidence type="ECO:0000313" key="2">
    <source>
        <dbReference type="EMBL" id="QRD89727.1"/>
    </source>
</evidence>
<protein>
    <submittedName>
        <fullName evidence="2">Uncharacterized protein</fullName>
    </submittedName>
</protein>
<dbReference type="Proteomes" id="UP000596276">
    <property type="component" value="Chromosome 4"/>
</dbReference>
<keyword evidence="3" id="KW-1185">Reference proteome</keyword>
<name>A0A7U2QZC1_ASPFN</name>
<accession>A0A7U2QZC1</accession>
<proteinExistence type="predicted"/>
<dbReference type="EMBL" id="CP044618">
    <property type="protein sequence ID" value="QRD89727.1"/>
    <property type="molecule type" value="Genomic_DNA"/>
</dbReference>
<keyword evidence="1" id="KW-1133">Transmembrane helix</keyword>
<keyword evidence="1" id="KW-0472">Membrane</keyword>